<organism evidence="2 3">
    <name type="scientific">Solanum commersonii</name>
    <name type="common">Commerson's wild potato</name>
    <name type="synonym">Commerson's nightshade</name>
    <dbReference type="NCBI Taxonomy" id="4109"/>
    <lineage>
        <taxon>Eukaryota</taxon>
        <taxon>Viridiplantae</taxon>
        <taxon>Streptophyta</taxon>
        <taxon>Embryophyta</taxon>
        <taxon>Tracheophyta</taxon>
        <taxon>Spermatophyta</taxon>
        <taxon>Magnoliopsida</taxon>
        <taxon>eudicotyledons</taxon>
        <taxon>Gunneridae</taxon>
        <taxon>Pentapetalae</taxon>
        <taxon>asterids</taxon>
        <taxon>lamiids</taxon>
        <taxon>Solanales</taxon>
        <taxon>Solanaceae</taxon>
        <taxon>Solanoideae</taxon>
        <taxon>Solaneae</taxon>
        <taxon>Solanum</taxon>
    </lineage>
</organism>
<evidence type="ECO:0000313" key="3">
    <source>
        <dbReference type="Proteomes" id="UP000824120"/>
    </source>
</evidence>
<evidence type="ECO:0000256" key="1">
    <source>
        <dbReference type="SAM" id="MobiDB-lite"/>
    </source>
</evidence>
<dbReference type="InterPro" id="IPR036691">
    <property type="entry name" value="Endo/exonu/phosph_ase_sf"/>
</dbReference>
<dbReference type="Gene3D" id="3.60.10.10">
    <property type="entry name" value="Endonuclease/exonuclease/phosphatase"/>
    <property type="match status" value="1"/>
</dbReference>
<feature type="region of interest" description="Disordered" evidence="1">
    <location>
        <begin position="1"/>
        <end position="60"/>
    </location>
</feature>
<evidence type="ECO:0000313" key="2">
    <source>
        <dbReference type="EMBL" id="KAG5616052.1"/>
    </source>
</evidence>
<feature type="region of interest" description="Disordered" evidence="1">
    <location>
        <begin position="79"/>
        <end position="121"/>
    </location>
</feature>
<feature type="compositionally biased region" description="Acidic residues" evidence="1">
    <location>
        <begin position="33"/>
        <end position="56"/>
    </location>
</feature>
<dbReference type="Proteomes" id="UP000824120">
    <property type="component" value="Chromosome 3"/>
</dbReference>
<dbReference type="PANTHER" id="PTHR33710">
    <property type="entry name" value="BNAC02G09200D PROTEIN"/>
    <property type="match status" value="1"/>
</dbReference>
<protein>
    <submittedName>
        <fullName evidence="2">Uncharacterized protein</fullName>
    </submittedName>
</protein>
<feature type="compositionally biased region" description="Basic residues" evidence="1">
    <location>
        <begin position="1"/>
        <end position="13"/>
    </location>
</feature>
<sequence>MSKKKKEAIKRKQQKEVENQGKNRQKSNYDVINSEDEFDEDTQSLNESDDDEEGDETSAHLIKAFGSTFRSEFQAEIQEVEDQQGLSPRGRKQVRRLIKSTSTSTSANSSRPNTRSKSKGEVLEMHDQHITCSMKHVEHKEKFLVSCIYAKCKEQLRRPLWDRLLHFSNMDIPWCTIGDFNVITSTEEKYGGIPYNMNKSLDFISIIEASGLVDIGYSSQHYTWCNQRAAEARVWKRLDRAMVNDNWLELMPQTTITHLPSVGSDHCPLLMEMEVRLEHKIKYFKFLHCWTENENFLDTVKGCWQKKISGNPMWRLHQKMKLLASTLSTWSKKEYGNIFSNVVNFKEQVKAAKEDVIQQNTEENRTKLHLINAQYIKYLKLEASILKQKTQLQWFKEGDTNSKYFHSIMRGRRRKLFIHKICNAEDAWIQGDENIAKAACDYFQNMFSGHEDRIREEILNCIPRMVTEEHNQTLQQMPNLEGLTQVVFSMNPNSTAGPDGGIGVRKLEDICTSLQLKQWWIFEVNKPYGAVSRANILPKGSHRGQKLYTGQSLVWNFMMKNKGIVEAQIKWKINSGNSSFWWDDWLGEGTLASYCTHITSINTTTISQFLVGGTWNETMVRQWVPPILIPKILSFPIHYQEQIPDEAIWKLIVDGLFSCSSAWDLLDIKAPRASSTKAYGIDTFLSRFHS</sequence>
<dbReference type="EMBL" id="JACXVP010000003">
    <property type="protein sequence ID" value="KAG5616052.1"/>
    <property type="molecule type" value="Genomic_DNA"/>
</dbReference>
<feature type="compositionally biased region" description="Polar residues" evidence="1">
    <location>
        <begin position="22"/>
        <end position="31"/>
    </location>
</feature>
<feature type="compositionally biased region" description="Basic residues" evidence="1">
    <location>
        <begin position="89"/>
        <end position="98"/>
    </location>
</feature>
<dbReference type="SUPFAM" id="SSF56219">
    <property type="entry name" value="DNase I-like"/>
    <property type="match status" value="1"/>
</dbReference>
<dbReference type="OrthoDB" id="1434531at2759"/>
<name>A0A9J5ZVP6_SOLCO</name>
<keyword evidence="3" id="KW-1185">Reference proteome</keyword>
<accession>A0A9J5ZVP6</accession>
<gene>
    <name evidence="2" type="ORF">H5410_015876</name>
</gene>
<reference evidence="2 3" key="1">
    <citation type="submission" date="2020-09" db="EMBL/GenBank/DDBJ databases">
        <title>De no assembly of potato wild relative species, Solanum commersonii.</title>
        <authorList>
            <person name="Cho K."/>
        </authorList>
    </citation>
    <scope>NUCLEOTIDE SEQUENCE [LARGE SCALE GENOMIC DNA]</scope>
    <source>
        <strain evidence="2">LZ3.2</strain>
        <tissue evidence="2">Leaf</tissue>
    </source>
</reference>
<dbReference type="AlphaFoldDB" id="A0A9J5ZVP6"/>
<proteinExistence type="predicted"/>
<comment type="caution">
    <text evidence="2">The sequence shown here is derived from an EMBL/GenBank/DDBJ whole genome shotgun (WGS) entry which is preliminary data.</text>
</comment>
<dbReference type="PANTHER" id="PTHR33710:SF54">
    <property type="entry name" value="NON-LTR RETROELEMENT REVERSE TRANSCRIPTASE"/>
    <property type="match status" value="1"/>
</dbReference>
<feature type="compositionally biased region" description="Low complexity" evidence="1">
    <location>
        <begin position="100"/>
        <end position="115"/>
    </location>
</feature>